<dbReference type="GO" id="GO:0005777">
    <property type="term" value="C:peroxisome"/>
    <property type="evidence" value="ECO:0007669"/>
    <property type="project" value="InterPro"/>
</dbReference>
<dbReference type="GO" id="GO:0010468">
    <property type="term" value="P:regulation of gene expression"/>
    <property type="evidence" value="ECO:0007669"/>
    <property type="project" value="InterPro"/>
</dbReference>
<dbReference type="GO" id="GO:0004540">
    <property type="term" value="F:RNA nuclease activity"/>
    <property type="evidence" value="ECO:0007669"/>
    <property type="project" value="InterPro"/>
</dbReference>
<feature type="domain" description="NYN" evidence="1">
    <location>
        <begin position="25"/>
        <end position="168"/>
    </location>
</feature>
<gene>
    <name evidence="2" type="ORF">TSOC_008455</name>
</gene>
<dbReference type="Pfam" id="PF01936">
    <property type="entry name" value="NYN"/>
    <property type="match status" value="1"/>
</dbReference>
<dbReference type="AlphaFoldDB" id="A0A2J7ZYE2"/>
<dbReference type="EMBL" id="PGGS01000318">
    <property type="protein sequence ID" value="PNH05278.1"/>
    <property type="molecule type" value="Genomic_DNA"/>
</dbReference>
<keyword evidence="3" id="KW-1185">Reference proteome</keyword>
<dbReference type="InterPro" id="IPR024768">
    <property type="entry name" value="Marf1"/>
</dbReference>
<sequence>MTPEALANLKELELPGRDGPKQKEVLIVWDIENCRIPVGVPAREVEKAISNAFLYLHRRKKAGFACSISEESLAALSSAYGRPDADYLKTHTKMVMAAGGGKYKSSDTKLLEEIESFVVRQSRDDRTAQSVLVVITGDGDFTKAILQAMDQGMDLEVLHPLGMTSRNLLWVIWGGV</sequence>
<reference evidence="2 3" key="1">
    <citation type="journal article" date="2017" name="Mol. Biol. Evol.">
        <title>The 4-celled Tetrabaena socialis nuclear genome reveals the essential components for genetic control of cell number at the origin of multicellularity in the volvocine lineage.</title>
        <authorList>
            <person name="Featherston J."/>
            <person name="Arakaki Y."/>
            <person name="Hanschen E.R."/>
            <person name="Ferris P.J."/>
            <person name="Michod R.E."/>
            <person name="Olson B.J.S.C."/>
            <person name="Nozaki H."/>
            <person name="Durand P.M."/>
        </authorList>
    </citation>
    <scope>NUCLEOTIDE SEQUENCE [LARGE SCALE GENOMIC DNA]</scope>
    <source>
        <strain evidence="2 3">NIES-571</strain>
    </source>
</reference>
<evidence type="ECO:0000259" key="1">
    <source>
        <dbReference type="Pfam" id="PF01936"/>
    </source>
</evidence>
<proteinExistence type="predicted"/>
<evidence type="ECO:0000313" key="3">
    <source>
        <dbReference type="Proteomes" id="UP000236333"/>
    </source>
</evidence>
<dbReference type="InterPro" id="IPR021139">
    <property type="entry name" value="NYN"/>
</dbReference>
<name>A0A2J7ZYE2_9CHLO</name>
<dbReference type="Proteomes" id="UP000236333">
    <property type="component" value="Unassembled WGS sequence"/>
</dbReference>
<dbReference type="PANTHER" id="PTHR14379">
    <property type="entry name" value="LIMKAIN B LKAP"/>
    <property type="match status" value="1"/>
</dbReference>
<comment type="caution">
    <text evidence="2">The sequence shown here is derived from an EMBL/GenBank/DDBJ whole genome shotgun (WGS) entry which is preliminary data.</text>
</comment>
<dbReference type="PANTHER" id="PTHR14379:SF3">
    <property type="entry name" value="MEIOSIS REGULATOR AND MRNA STABILITY FACTOR 1"/>
    <property type="match status" value="1"/>
</dbReference>
<organism evidence="2 3">
    <name type="scientific">Tetrabaena socialis</name>
    <dbReference type="NCBI Taxonomy" id="47790"/>
    <lineage>
        <taxon>Eukaryota</taxon>
        <taxon>Viridiplantae</taxon>
        <taxon>Chlorophyta</taxon>
        <taxon>core chlorophytes</taxon>
        <taxon>Chlorophyceae</taxon>
        <taxon>CS clade</taxon>
        <taxon>Chlamydomonadales</taxon>
        <taxon>Tetrabaenaceae</taxon>
        <taxon>Tetrabaena</taxon>
    </lineage>
</organism>
<evidence type="ECO:0000313" key="2">
    <source>
        <dbReference type="EMBL" id="PNH05278.1"/>
    </source>
</evidence>
<protein>
    <recommendedName>
        <fullName evidence="1">NYN domain-containing protein</fullName>
    </recommendedName>
</protein>
<accession>A0A2J7ZYE2</accession>
<dbReference type="OrthoDB" id="539448at2759"/>